<sequence>MFSLSVLLLTLLLLNSRLLTSAETVVTCDGPFVQRLSCDTGVISVQSATFGRTSSQICSIGRPPSETSNTHCSMDVPVIYKRCNGLRECGINTLELFTTDPCFGTYKYYTTNYICIPAETSVTCHGGYGYLKCENGKIQINTANYGRTNKITCSEGRPSEQVQNTNCYSPNALAFVSNRCNGLQSCEVFATETLFTDPCFGTYKYLAISYFCIPHRIRSSLVCEHETSTLTCEFGTVIHIHSANYGRTDRSTCSTGQPTSLLAKTDCYASNSKKVVANRCEGKNSCSILASNSVFSDPCFGIFKYLHISYSCVSKSKQKDIDEALVDMIFMESKPFSMVENESFRASVKKLDSTYVLPHKACTEEHGCCKCQIQQEENNEVQKEVQPQSYDIDMVGTGSERNCGASELQIADICSANYGRTDRSTCSTGQLTSLLAKTDCYASNSKKVVANRCEGKNSCSILASNSVFSDPCFGIFKYLRISYSCVSK</sequence>
<dbReference type="Pfam" id="PF02140">
    <property type="entry name" value="SUEL_Lectin"/>
    <property type="match status" value="4"/>
</dbReference>
<evidence type="ECO:0000313" key="5">
    <source>
        <dbReference type="EMBL" id="KAL1269411.1"/>
    </source>
</evidence>
<dbReference type="SUPFAM" id="SSF140996">
    <property type="entry name" value="Hermes dimerisation domain"/>
    <property type="match status" value="1"/>
</dbReference>
<organism evidence="5 6">
    <name type="scientific">Cirrhinus molitorella</name>
    <name type="common">mud carp</name>
    <dbReference type="NCBI Taxonomy" id="172907"/>
    <lineage>
        <taxon>Eukaryota</taxon>
        <taxon>Metazoa</taxon>
        <taxon>Chordata</taxon>
        <taxon>Craniata</taxon>
        <taxon>Vertebrata</taxon>
        <taxon>Euteleostomi</taxon>
        <taxon>Actinopterygii</taxon>
        <taxon>Neopterygii</taxon>
        <taxon>Teleostei</taxon>
        <taxon>Ostariophysi</taxon>
        <taxon>Cypriniformes</taxon>
        <taxon>Cyprinidae</taxon>
        <taxon>Labeoninae</taxon>
        <taxon>Labeonini</taxon>
        <taxon>Cirrhinus</taxon>
    </lineage>
</organism>
<feature type="chain" id="PRO_5046617977" description="SUEL-type lectin domain-containing protein" evidence="3">
    <location>
        <begin position="23"/>
        <end position="488"/>
    </location>
</feature>
<feature type="domain" description="SUEL-type lectin" evidence="4">
    <location>
        <begin position="123"/>
        <end position="213"/>
    </location>
</feature>
<feature type="signal peptide" evidence="3">
    <location>
        <begin position="1"/>
        <end position="22"/>
    </location>
</feature>
<dbReference type="Proteomes" id="UP001558613">
    <property type="component" value="Unassembled WGS sequence"/>
</dbReference>
<evidence type="ECO:0000256" key="2">
    <source>
        <dbReference type="ARBA" id="ARBA00022737"/>
    </source>
</evidence>
<keyword evidence="6" id="KW-1185">Reference proteome</keyword>
<gene>
    <name evidence="5" type="ORF">QQF64_031700</name>
</gene>
<keyword evidence="3" id="KW-0732">Signal</keyword>
<feature type="domain" description="SUEL-type lectin" evidence="4">
    <location>
        <begin position="402"/>
        <end position="486"/>
    </location>
</feature>
<dbReference type="InterPro" id="IPR000922">
    <property type="entry name" value="Lectin_gal-bd_dom"/>
</dbReference>
<dbReference type="Gene3D" id="2.60.120.740">
    <property type="match status" value="4"/>
</dbReference>
<feature type="non-terminal residue" evidence="5">
    <location>
        <position position="488"/>
    </location>
</feature>
<feature type="domain" description="SUEL-type lectin" evidence="4">
    <location>
        <begin position="222"/>
        <end position="313"/>
    </location>
</feature>
<accession>A0ABR3MXP0</accession>
<proteinExistence type="predicted"/>
<evidence type="ECO:0000313" key="6">
    <source>
        <dbReference type="Proteomes" id="UP001558613"/>
    </source>
</evidence>
<dbReference type="PROSITE" id="PS50228">
    <property type="entry name" value="SUEL_LECTIN"/>
    <property type="match status" value="4"/>
</dbReference>
<reference evidence="5 6" key="1">
    <citation type="submission" date="2023-09" db="EMBL/GenBank/DDBJ databases">
        <authorList>
            <person name="Wang M."/>
        </authorList>
    </citation>
    <scope>NUCLEOTIDE SEQUENCE [LARGE SCALE GENOMIC DNA]</scope>
    <source>
        <strain evidence="5">GT-2023</strain>
        <tissue evidence="5">Liver</tissue>
    </source>
</reference>
<dbReference type="CDD" id="cd22833">
    <property type="entry name" value="Gal_Rha_Lectin_CSL1-2_RBL_SML_rpt1"/>
    <property type="match status" value="1"/>
</dbReference>
<comment type="caution">
    <text evidence="5">The sequence shown here is derived from an EMBL/GenBank/DDBJ whole genome shotgun (WGS) entry which is preliminary data.</text>
</comment>
<feature type="domain" description="SUEL-type lectin" evidence="4">
    <location>
        <begin position="36"/>
        <end position="116"/>
    </location>
</feature>
<dbReference type="CDD" id="cd22836">
    <property type="entry name" value="Gal_Rha_Lectin_RBL_rpt2"/>
    <property type="match status" value="2"/>
</dbReference>
<keyword evidence="2" id="KW-0677">Repeat</keyword>
<name>A0ABR3MXP0_9TELE</name>
<dbReference type="PANTHER" id="PTHR46780">
    <property type="entry name" value="PROTEIN EVA-1"/>
    <property type="match status" value="1"/>
</dbReference>
<protein>
    <recommendedName>
        <fullName evidence="4">SUEL-type lectin domain-containing protein</fullName>
    </recommendedName>
</protein>
<dbReference type="InterPro" id="IPR043159">
    <property type="entry name" value="Lectin_gal-bd_sf"/>
</dbReference>
<keyword evidence="1" id="KW-0430">Lectin</keyword>
<dbReference type="EMBL" id="JAYMGO010000008">
    <property type="protein sequence ID" value="KAL1269411.1"/>
    <property type="molecule type" value="Genomic_DNA"/>
</dbReference>
<evidence type="ECO:0000256" key="3">
    <source>
        <dbReference type="SAM" id="SignalP"/>
    </source>
</evidence>
<evidence type="ECO:0000256" key="1">
    <source>
        <dbReference type="ARBA" id="ARBA00022734"/>
    </source>
</evidence>
<evidence type="ECO:0000259" key="4">
    <source>
        <dbReference type="PROSITE" id="PS50228"/>
    </source>
</evidence>